<sequence>MDPSHRISTPAPALPTSSTAQVGGYASSSTMTAPSGRPSRPSTPIPAAAGGQPILPLTPSALFASSAPLGQPTTSRASASSSRQGSFYDGHYRGGTASSSYKASSSRLSSWVSAPWLEDFPRTGAPLSTQLTEPTLPLPRAPSRAGQRQTARAPASGLHRSHSSSALPQQVFWTAVPPVLPSSASSASASASSARHVQDRERQHDQGRTTPARGSAPEGAGERSSFLTRMFDRSRQDAESMVWPSSPSLDASSPPEGTTLVESSPYDGATSRNRETDQLLPSRKRGKETRPYVVKSAASPRSYGSLDPYVGDRFSAFTSSSSSSSSPMDPMRPWPNGRPVPLTTGRLLALALLLAALASAIILVVLVVYSSTHTVSDLRAHVRGVSLLERASDNSTMGMELVLQLTAQNPNRLGPIDLTPSAPLSVALVRETKVVAILDPVFPDMAPPPPPSSHVRRPHLRNTPCHHAPYVSPSNLGDLGALHLYHATDASQILHVPSGGNVAVHVRGRTRPEATSAAPLWAAYVNQSHHGTRWYLWIHGSYTAYGVLALPRTVPVCEAIVLPKAVDLPRHLLDGQLLVL</sequence>
<name>A0A0L0S0M4_ALLM3</name>
<dbReference type="Proteomes" id="UP000054350">
    <property type="component" value="Unassembled WGS sequence"/>
</dbReference>
<feature type="compositionally biased region" description="Low complexity" evidence="1">
    <location>
        <begin position="244"/>
        <end position="255"/>
    </location>
</feature>
<evidence type="ECO:0000256" key="1">
    <source>
        <dbReference type="SAM" id="MobiDB-lite"/>
    </source>
</evidence>
<keyword evidence="2" id="KW-1133">Transmembrane helix</keyword>
<dbReference type="VEuPathDB" id="FungiDB:AMAG_01940"/>
<evidence type="ECO:0000313" key="4">
    <source>
        <dbReference type="Proteomes" id="UP000054350"/>
    </source>
</evidence>
<feature type="compositionally biased region" description="Basic and acidic residues" evidence="1">
    <location>
        <begin position="196"/>
        <end position="207"/>
    </location>
</feature>
<feature type="transmembrane region" description="Helical" evidence="2">
    <location>
        <begin position="347"/>
        <end position="369"/>
    </location>
</feature>
<feature type="region of interest" description="Disordered" evidence="1">
    <location>
        <begin position="124"/>
        <end position="163"/>
    </location>
</feature>
<proteinExistence type="predicted"/>
<feature type="compositionally biased region" description="Polar residues" evidence="1">
    <location>
        <begin position="15"/>
        <end position="33"/>
    </location>
</feature>
<feature type="region of interest" description="Disordered" evidence="1">
    <location>
        <begin position="1"/>
        <end position="101"/>
    </location>
</feature>
<organism evidence="3 4">
    <name type="scientific">Allomyces macrogynus (strain ATCC 38327)</name>
    <name type="common">Allomyces javanicus var. macrogynus</name>
    <dbReference type="NCBI Taxonomy" id="578462"/>
    <lineage>
        <taxon>Eukaryota</taxon>
        <taxon>Fungi</taxon>
        <taxon>Fungi incertae sedis</taxon>
        <taxon>Blastocladiomycota</taxon>
        <taxon>Blastocladiomycetes</taxon>
        <taxon>Blastocladiales</taxon>
        <taxon>Blastocladiaceae</taxon>
        <taxon>Allomyces</taxon>
    </lineage>
</organism>
<accession>A0A0L0S0M4</accession>
<gene>
    <name evidence="3" type="ORF">AMAG_01940</name>
</gene>
<keyword evidence="2" id="KW-0472">Membrane</keyword>
<keyword evidence="4" id="KW-1185">Reference proteome</keyword>
<dbReference type="EMBL" id="GG745330">
    <property type="protein sequence ID" value="KNE56098.1"/>
    <property type="molecule type" value="Genomic_DNA"/>
</dbReference>
<feature type="compositionally biased region" description="Low complexity" evidence="1">
    <location>
        <begin position="182"/>
        <end position="194"/>
    </location>
</feature>
<feature type="region of interest" description="Disordered" evidence="1">
    <location>
        <begin position="182"/>
        <end position="296"/>
    </location>
</feature>
<feature type="compositionally biased region" description="Low complexity" evidence="1">
    <location>
        <begin position="73"/>
        <end position="83"/>
    </location>
</feature>
<dbReference type="AlphaFoldDB" id="A0A0L0S0M4"/>
<dbReference type="OrthoDB" id="10393504at2759"/>
<evidence type="ECO:0000256" key="2">
    <source>
        <dbReference type="SAM" id="Phobius"/>
    </source>
</evidence>
<keyword evidence="2" id="KW-0812">Transmembrane</keyword>
<reference evidence="4" key="2">
    <citation type="submission" date="2009-11" db="EMBL/GenBank/DDBJ databases">
        <title>The Genome Sequence of Allomyces macrogynus strain ATCC 38327.</title>
        <authorList>
            <consortium name="The Broad Institute Genome Sequencing Platform"/>
            <person name="Russ C."/>
            <person name="Cuomo C."/>
            <person name="Shea T."/>
            <person name="Young S.K."/>
            <person name="Zeng Q."/>
            <person name="Koehrsen M."/>
            <person name="Haas B."/>
            <person name="Borodovsky M."/>
            <person name="Guigo R."/>
            <person name="Alvarado L."/>
            <person name="Berlin A."/>
            <person name="Borenstein D."/>
            <person name="Chen Z."/>
            <person name="Engels R."/>
            <person name="Freedman E."/>
            <person name="Gellesch M."/>
            <person name="Goldberg J."/>
            <person name="Griggs A."/>
            <person name="Gujja S."/>
            <person name="Heiman D."/>
            <person name="Hepburn T."/>
            <person name="Howarth C."/>
            <person name="Jen D."/>
            <person name="Larson L."/>
            <person name="Lewis B."/>
            <person name="Mehta T."/>
            <person name="Park D."/>
            <person name="Pearson M."/>
            <person name="Roberts A."/>
            <person name="Saif S."/>
            <person name="Shenoy N."/>
            <person name="Sisk P."/>
            <person name="Stolte C."/>
            <person name="Sykes S."/>
            <person name="Walk T."/>
            <person name="White J."/>
            <person name="Yandava C."/>
            <person name="Burger G."/>
            <person name="Gray M.W."/>
            <person name="Holland P.W.H."/>
            <person name="King N."/>
            <person name="Lang F.B.F."/>
            <person name="Roger A.J."/>
            <person name="Ruiz-Trillo I."/>
            <person name="Lander E."/>
            <person name="Nusbaum C."/>
        </authorList>
    </citation>
    <scope>NUCLEOTIDE SEQUENCE [LARGE SCALE GENOMIC DNA]</scope>
    <source>
        <strain evidence="4">ATCC 38327</strain>
    </source>
</reference>
<protein>
    <submittedName>
        <fullName evidence="3">Uncharacterized protein</fullName>
    </submittedName>
</protein>
<evidence type="ECO:0000313" key="3">
    <source>
        <dbReference type="EMBL" id="KNE56098.1"/>
    </source>
</evidence>
<reference evidence="3 4" key="1">
    <citation type="submission" date="2009-11" db="EMBL/GenBank/DDBJ databases">
        <title>Annotation of Allomyces macrogynus ATCC 38327.</title>
        <authorList>
            <consortium name="The Broad Institute Genome Sequencing Platform"/>
            <person name="Russ C."/>
            <person name="Cuomo C."/>
            <person name="Burger G."/>
            <person name="Gray M.W."/>
            <person name="Holland P.W.H."/>
            <person name="King N."/>
            <person name="Lang F.B.F."/>
            <person name="Roger A.J."/>
            <person name="Ruiz-Trillo I."/>
            <person name="Young S.K."/>
            <person name="Zeng Q."/>
            <person name="Gargeya S."/>
            <person name="Fitzgerald M."/>
            <person name="Haas B."/>
            <person name="Abouelleil A."/>
            <person name="Alvarado L."/>
            <person name="Arachchi H.M."/>
            <person name="Berlin A."/>
            <person name="Chapman S.B."/>
            <person name="Gearin G."/>
            <person name="Goldberg J."/>
            <person name="Griggs A."/>
            <person name="Gujja S."/>
            <person name="Hansen M."/>
            <person name="Heiman D."/>
            <person name="Howarth C."/>
            <person name="Larimer J."/>
            <person name="Lui A."/>
            <person name="MacDonald P.J.P."/>
            <person name="McCowen C."/>
            <person name="Montmayeur A."/>
            <person name="Murphy C."/>
            <person name="Neiman D."/>
            <person name="Pearson M."/>
            <person name="Priest M."/>
            <person name="Roberts A."/>
            <person name="Saif S."/>
            <person name="Shea T."/>
            <person name="Sisk P."/>
            <person name="Stolte C."/>
            <person name="Sykes S."/>
            <person name="Wortman J."/>
            <person name="Nusbaum C."/>
            <person name="Birren B."/>
        </authorList>
    </citation>
    <scope>NUCLEOTIDE SEQUENCE [LARGE SCALE GENOMIC DNA]</scope>
    <source>
        <strain evidence="3 4">ATCC 38327</strain>
    </source>
</reference>